<evidence type="ECO:0000313" key="5">
    <source>
        <dbReference type="Proteomes" id="UP001499924"/>
    </source>
</evidence>
<feature type="domain" description="MobA-like NTP transferase" evidence="3">
    <location>
        <begin position="17"/>
        <end position="153"/>
    </location>
</feature>
<dbReference type="Gene3D" id="3.90.550.10">
    <property type="entry name" value="Spore Coat Polysaccharide Biosynthesis Protein SpsA, Chain A"/>
    <property type="match status" value="2"/>
</dbReference>
<evidence type="ECO:0000259" key="3">
    <source>
        <dbReference type="Pfam" id="PF12804"/>
    </source>
</evidence>
<evidence type="ECO:0000313" key="4">
    <source>
        <dbReference type="EMBL" id="GAA3154146.1"/>
    </source>
</evidence>
<dbReference type="InterPro" id="IPR029044">
    <property type="entry name" value="Nucleotide-diphossugar_trans"/>
</dbReference>
<organism evidence="4 5">
    <name type="scientific">Blastococcus jejuensis</name>
    <dbReference type="NCBI Taxonomy" id="351224"/>
    <lineage>
        <taxon>Bacteria</taxon>
        <taxon>Bacillati</taxon>
        <taxon>Actinomycetota</taxon>
        <taxon>Actinomycetes</taxon>
        <taxon>Geodermatophilales</taxon>
        <taxon>Geodermatophilaceae</taxon>
        <taxon>Blastococcus</taxon>
    </lineage>
</organism>
<keyword evidence="1" id="KW-0808">Transferase</keyword>
<evidence type="ECO:0000256" key="2">
    <source>
        <dbReference type="ARBA" id="ARBA00022695"/>
    </source>
</evidence>
<sequence>MAPAAQAMKPQLVIPMTGVSARFTAAGYDRPKFLLETDGQLVIDHVVDMYPDWDDVVFICNAVHLDDPRFGLEEHLLARRPGATVVRVDTPALGPGDAVLRAREHIALDRPVVVNYCDFAAYQDSDLLAARLASGEVDGVIPVYTGGHPHMAHSTSYAYVRMDGQRVVDIQEKQPWTDDPLREFASSGTYAFASGRLLLDSLEQQVEEGHLLKGEYYLSLTFKPLLARGGRVEVLELQHFMQWGTPQDFEEYREASRAVAAWTAPRVRPSGAGDDGPKARVLLASGAGQRFKDAGYDLPKPALPLSGRPVVDHALAGLPGSETVLVTRQDLPDSGALSALAEQVGARLVALPGMTRGQAESALRGLEAVSGDVPVTVGACDALPTISQAAFDEALATAGHDGLVVWLARPYHAAARRPGQYGWCSILDDGTVGESWLKTTPADPTAGVMIGTFTFGSRDAGIAHIESLMSDDERVNGEFYLDSLVARLIKQGLPVAGLVVDTFSSVGTPAEYEALLYWQSCFHKWAHHSYALAADPLARPADRARLDHRFRQFQPVLAAPEASRRGA</sequence>
<dbReference type="EMBL" id="BAAAVV010000001">
    <property type="protein sequence ID" value="GAA3154146.1"/>
    <property type="molecule type" value="Genomic_DNA"/>
</dbReference>
<dbReference type="PANTHER" id="PTHR43584">
    <property type="entry name" value="NUCLEOTIDYL TRANSFERASE"/>
    <property type="match status" value="1"/>
</dbReference>
<proteinExistence type="predicted"/>
<dbReference type="SUPFAM" id="SSF53448">
    <property type="entry name" value="Nucleotide-diphospho-sugar transferases"/>
    <property type="match status" value="2"/>
</dbReference>
<keyword evidence="2" id="KW-0548">Nucleotidyltransferase</keyword>
<gene>
    <name evidence="4" type="ORF">GCM10010531_01460</name>
</gene>
<comment type="caution">
    <text evidence="4">The sequence shown here is derived from an EMBL/GenBank/DDBJ whole genome shotgun (WGS) entry which is preliminary data.</text>
</comment>
<reference evidence="5" key="1">
    <citation type="journal article" date="2019" name="Int. J. Syst. Evol. Microbiol.">
        <title>The Global Catalogue of Microorganisms (GCM) 10K type strain sequencing project: providing services to taxonomists for standard genome sequencing and annotation.</title>
        <authorList>
            <consortium name="The Broad Institute Genomics Platform"/>
            <consortium name="The Broad Institute Genome Sequencing Center for Infectious Disease"/>
            <person name="Wu L."/>
            <person name="Ma J."/>
        </authorList>
    </citation>
    <scope>NUCLEOTIDE SEQUENCE [LARGE SCALE GENOMIC DNA]</scope>
    <source>
        <strain evidence="5">JCM 15614</strain>
    </source>
</reference>
<feature type="domain" description="MobA-like NTP transferase" evidence="3">
    <location>
        <begin position="281"/>
        <end position="407"/>
    </location>
</feature>
<dbReference type="InterPro" id="IPR050065">
    <property type="entry name" value="GlmU-like"/>
</dbReference>
<keyword evidence="5" id="KW-1185">Reference proteome</keyword>
<name>A0ABP6NQJ7_9ACTN</name>
<dbReference type="Pfam" id="PF12804">
    <property type="entry name" value="NTP_transf_3"/>
    <property type="match status" value="2"/>
</dbReference>
<accession>A0ABP6NQJ7</accession>
<evidence type="ECO:0000256" key="1">
    <source>
        <dbReference type="ARBA" id="ARBA00022679"/>
    </source>
</evidence>
<protein>
    <recommendedName>
        <fullName evidence="3">MobA-like NTP transferase domain-containing protein</fullName>
    </recommendedName>
</protein>
<dbReference type="Proteomes" id="UP001499924">
    <property type="component" value="Unassembled WGS sequence"/>
</dbReference>
<dbReference type="InterPro" id="IPR025877">
    <property type="entry name" value="MobA-like_NTP_Trfase"/>
</dbReference>
<dbReference type="PANTHER" id="PTHR43584:SF8">
    <property type="entry name" value="N-ACETYLMURAMATE ALPHA-1-PHOSPHATE URIDYLYLTRANSFERASE"/>
    <property type="match status" value="1"/>
</dbReference>